<accession>A0A4R6H2C4</accession>
<dbReference type="AlphaFoldDB" id="A0A4R6H2C4"/>
<evidence type="ECO:0000256" key="1">
    <source>
        <dbReference type="SAM" id="Coils"/>
    </source>
</evidence>
<keyword evidence="1" id="KW-0175">Coiled coil</keyword>
<evidence type="ECO:0008006" key="4">
    <source>
        <dbReference type="Google" id="ProtNLM"/>
    </source>
</evidence>
<proteinExistence type="predicted"/>
<feature type="coiled-coil region" evidence="1">
    <location>
        <begin position="92"/>
        <end position="126"/>
    </location>
</feature>
<gene>
    <name evidence="2" type="ORF">DET52_105284</name>
</gene>
<dbReference type="OrthoDB" id="796548at2"/>
<protein>
    <recommendedName>
        <fullName evidence="4">Bacteriophage CI repressor-like protein</fullName>
    </recommendedName>
</protein>
<sequence length="134" mass="15600">MSLLKRLQELVENEKISLTYLEQKIGASKGVLSRAVKKNTDIQAKWLIEIVENYPQYNAEWLLTGKGEMLKESIRPEEQFSGTEKSLMDKLLESNDKLIKFQQQEIEQLKKEIEALKSEIHPQKNEDRRGLGKK</sequence>
<dbReference type="Gene3D" id="1.10.260.40">
    <property type="entry name" value="lambda repressor-like DNA-binding domains"/>
    <property type="match status" value="1"/>
</dbReference>
<reference evidence="2 3" key="1">
    <citation type="submission" date="2019-03" db="EMBL/GenBank/DDBJ databases">
        <title>Freshwater and sediment microbial communities from various areas in North America, analyzing microbe dynamics in response to fracking.</title>
        <authorList>
            <person name="Lamendella R."/>
        </authorList>
    </citation>
    <scope>NUCLEOTIDE SEQUENCE [LARGE SCALE GENOMIC DNA]</scope>
    <source>
        <strain evidence="2 3">114D</strain>
    </source>
</reference>
<organism evidence="2 3">
    <name type="scientific">Sunxiuqinia elliptica</name>
    <dbReference type="NCBI Taxonomy" id="655355"/>
    <lineage>
        <taxon>Bacteria</taxon>
        <taxon>Pseudomonadati</taxon>
        <taxon>Bacteroidota</taxon>
        <taxon>Bacteroidia</taxon>
        <taxon>Marinilabiliales</taxon>
        <taxon>Prolixibacteraceae</taxon>
        <taxon>Sunxiuqinia</taxon>
    </lineage>
</organism>
<dbReference type="RefSeq" id="WP_133465326.1">
    <property type="nucleotide sequence ID" value="NZ_SNWI01000005.1"/>
</dbReference>
<dbReference type="EMBL" id="SNWI01000005">
    <property type="protein sequence ID" value="TDO01425.1"/>
    <property type="molecule type" value="Genomic_DNA"/>
</dbReference>
<dbReference type="GO" id="GO:0003677">
    <property type="term" value="F:DNA binding"/>
    <property type="evidence" value="ECO:0007669"/>
    <property type="project" value="InterPro"/>
</dbReference>
<dbReference type="Proteomes" id="UP000294848">
    <property type="component" value="Unassembled WGS sequence"/>
</dbReference>
<evidence type="ECO:0000313" key="3">
    <source>
        <dbReference type="Proteomes" id="UP000294848"/>
    </source>
</evidence>
<dbReference type="InterPro" id="IPR010982">
    <property type="entry name" value="Lambda_DNA-bd_dom_sf"/>
</dbReference>
<name>A0A4R6H2C4_9BACT</name>
<evidence type="ECO:0000313" key="2">
    <source>
        <dbReference type="EMBL" id="TDO01425.1"/>
    </source>
</evidence>
<comment type="caution">
    <text evidence="2">The sequence shown here is derived from an EMBL/GenBank/DDBJ whole genome shotgun (WGS) entry which is preliminary data.</text>
</comment>